<dbReference type="SUPFAM" id="SSF55729">
    <property type="entry name" value="Acyl-CoA N-acyltransferases (Nat)"/>
    <property type="match status" value="1"/>
</dbReference>
<dbReference type="HOGENOM" id="CLU_1960363_0_0_1"/>
<keyword evidence="2" id="KW-1185">Reference proteome</keyword>
<dbReference type="GeneID" id="18918007"/>
<organism evidence="1 2">
    <name type="scientific">Phanerochaete carnosa (strain HHB-10118-sp)</name>
    <name type="common">White-rot fungus</name>
    <name type="synonym">Peniophora carnosa</name>
    <dbReference type="NCBI Taxonomy" id="650164"/>
    <lineage>
        <taxon>Eukaryota</taxon>
        <taxon>Fungi</taxon>
        <taxon>Dikarya</taxon>
        <taxon>Basidiomycota</taxon>
        <taxon>Agaricomycotina</taxon>
        <taxon>Agaricomycetes</taxon>
        <taxon>Polyporales</taxon>
        <taxon>Phanerochaetaceae</taxon>
        <taxon>Phanerochaete</taxon>
    </lineage>
</organism>
<dbReference type="EMBL" id="JH930475">
    <property type="protein sequence ID" value="EKM52838.1"/>
    <property type="molecule type" value="Genomic_DNA"/>
</dbReference>
<evidence type="ECO:0000313" key="1">
    <source>
        <dbReference type="EMBL" id="EKM52838.1"/>
    </source>
</evidence>
<dbReference type="Proteomes" id="UP000008370">
    <property type="component" value="Unassembled WGS sequence"/>
</dbReference>
<dbReference type="InterPro" id="IPR016181">
    <property type="entry name" value="Acyl_CoA_acyltransferase"/>
</dbReference>
<gene>
    <name evidence="1" type="ORF">PHACADRAFT_261491</name>
</gene>
<evidence type="ECO:0008006" key="3">
    <source>
        <dbReference type="Google" id="ProtNLM"/>
    </source>
</evidence>
<dbReference type="RefSeq" id="XP_007399167.1">
    <property type="nucleotide sequence ID" value="XM_007399105.1"/>
</dbReference>
<dbReference type="InParanoid" id="K5VN33"/>
<accession>K5VN33</accession>
<sequence length="128" mass="13989">MDALYPWLSKALDSFATPEQRKRRQEFSDKFFASSGSFHTGRPMSIAALVANSSACNKGRRELVSCGAALADAQNCPLSVLSTNSKDTGFYQKMGFVVLRAITLGAENPAWKESPVSIDVMIRTIKHS</sequence>
<dbReference type="AlphaFoldDB" id="K5VN33"/>
<protein>
    <recommendedName>
        <fullName evidence="3">N-acetyltransferase domain-containing protein</fullName>
    </recommendedName>
</protein>
<proteinExistence type="predicted"/>
<evidence type="ECO:0000313" key="2">
    <source>
        <dbReference type="Proteomes" id="UP000008370"/>
    </source>
</evidence>
<name>K5VN33_PHACS</name>
<reference evidence="1 2" key="1">
    <citation type="journal article" date="2012" name="BMC Genomics">
        <title>Comparative genomics of the white-rot fungi, Phanerochaete carnosa and P. chrysosporium, to elucidate the genetic basis of the distinct wood types they colonize.</title>
        <authorList>
            <person name="Suzuki H."/>
            <person name="MacDonald J."/>
            <person name="Syed K."/>
            <person name="Salamov A."/>
            <person name="Hori C."/>
            <person name="Aerts A."/>
            <person name="Henrissat B."/>
            <person name="Wiebenga A."/>
            <person name="vanKuyk P.A."/>
            <person name="Barry K."/>
            <person name="Lindquist E."/>
            <person name="LaButti K."/>
            <person name="Lapidus A."/>
            <person name="Lucas S."/>
            <person name="Coutinho P."/>
            <person name="Gong Y."/>
            <person name="Samejima M."/>
            <person name="Mahadevan R."/>
            <person name="Abou-Zaid M."/>
            <person name="de Vries R.P."/>
            <person name="Igarashi K."/>
            <person name="Yadav J.S."/>
            <person name="Grigoriev I.V."/>
            <person name="Master E.R."/>
        </authorList>
    </citation>
    <scope>NUCLEOTIDE SEQUENCE [LARGE SCALE GENOMIC DNA]</scope>
    <source>
        <strain evidence="1 2">HHB-10118-sp</strain>
    </source>
</reference>
<dbReference type="OrthoDB" id="2744543at2759"/>
<dbReference type="KEGG" id="pco:PHACADRAFT_261491"/>